<evidence type="ECO:0000256" key="5">
    <source>
        <dbReference type="ARBA" id="ARBA00023251"/>
    </source>
</evidence>
<keyword evidence="6" id="KW-0813">Transport</keyword>
<dbReference type="STRING" id="137265.SAMN05421684_4245"/>
<feature type="transmembrane region" description="Helical" evidence="6">
    <location>
        <begin position="138"/>
        <end position="162"/>
    </location>
</feature>
<dbReference type="GO" id="GO:0046677">
    <property type="term" value="P:response to antibiotic"/>
    <property type="evidence" value="ECO:0007669"/>
    <property type="project" value="UniProtKB-KW"/>
</dbReference>
<dbReference type="EMBL" id="FNQB01000002">
    <property type="protein sequence ID" value="SDZ29395.1"/>
    <property type="molecule type" value="Genomic_DNA"/>
</dbReference>
<feature type="domain" description="ABC transmembrane type-2" evidence="7">
    <location>
        <begin position="22"/>
        <end position="248"/>
    </location>
</feature>
<reference evidence="9" key="1">
    <citation type="submission" date="2016-10" db="EMBL/GenBank/DDBJ databases">
        <authorList>
            <person name="Varghese N."/>
            <person name="Submissions S."/>
        </authorList>
    </citation>
    <scope>NUCLEOTIDE SEQUENCE [LARGE SCALE GENOMIC DNA]</scope>
    <source>
        <strain evidence="9">DSM 44718</strain>
    </source>
</reference>
<evidence type="ECO:0000256" key="4">
    <source>
        <dbReference type="ARBA" id="ARBA00023136"/>
    </source>
</evidence>
<evidence type="ECO:0000256" key="3">
    <source>
        <dbReference type="ARBA" id="ARBA00022989"/>
    </source>
</evidence>
<dbReference type="PANTHER" id="PTHR43027">
    <property type="entry name" value="DOXORUBICIN RESISTANCE ABC TRANSPORTER PERMEASE PROTEIN DRRC-RELATED"/>
    <property type="match status" value="1"/>
</dbReference>
<proteinExistence type="inferred from homology"/>
<keyword evidence="2 6" id="KW-0812">Transmembrane</keyword>
<dbReference type="RefSeq" id="WP_239083811.1">
    <property type="nucleotide sequence ID" value="NZ_BOND01000020.1"/>
</dbReference>
<name>A0A1H3RVU2_9ACTN</name>
<keyword evidence="9" id="KW-1185">Reference proteome</keyword>
<keyword evidence="3 6" id="KW-1133">Transmembrane helix</keyword>
<dbReference type="Proteomes" id="UP000199632">
    <property type="component" value="Unassembled WGS sequence"/>
</dbReference>
<dbReference type="GO" id="GO:0043190">
    <property type="term" value="C:ATP-binding cassette (ABC) transporter complex"/>
    <property type="evidence" value="ECO:0007669"/>
    <property type="project" value="InterPro"/>
</dbReference>
<dbReference type="AlphaFoldDB" id="A0A1H3RVU2"/>
<feature type="transmembrane region" description="Helical" evidence="6">
    <location>
        <begin position="169"/>
        <end position="190"/>
    </location>
</feature>
<evidence type="ECO:0000259" key="7">
    <source>
        <dbReference type="PROSITE" id="PS51012"/>
    </source>
</evidence>
<dbReference type="InterPro" id="IPR000412">
    <property type="entry name" value="ABC_2_transport"/>
</dbReference>
<dbReference type="PROSITE" id="PS51012">
    <property type="entry name" value="ABC_TM2"/>
    <property type="match status" value="1"/>
</dbReference>
<keyword evidence="6" id="KW-1003">Cell membrane</keyword>
<feature type="transmembrane region" description="Helical" evidence="6">
    <location>
        <begin position="21"/>
        <end position="41"/>
    </location>
</feature>
<protein>
    <recommendedName>
        <fullName evidence="6">Transport permease protein</fullName>
    </recommendedName>
</protein>
<dbReference type="Pfam" id="PF01061">
    <property type="entry name" value="ABC2_membrane"/>
    <property type="match status" value="1"/>
</dbReference>
<comment type="similarity">
    <text evidence="6">Belongs to the ABC-2 integral membrane protein family.</text>
</comment>
<dbReference type="PIRSF" id="PIRSF006648">
    <property type="entry name" value="DrrB"/>
    <property type="match status" value="1"/>
</dbReference>
<feature type="transmembrane region" description="Helical" evidence="6">
    <location>
        <begin position="224"/>
        <end position="245"/>
    </location>
</feature>
<dbReference type="PANTHER" id="PTHR43027:SF2">
    <property type="entry name" value="TRANSPORT PERMEASE PROTEIN"/>
    <property type="match status" value="1"/>
</dbReference>
<sequence>MSTDTLRRLTATEFTLFLRDKIGPIFGVLFPTTLLCVFGNIDFFTDPANGVDGQPLLYTYTPILVGFVIAMLALNTLPPTLASYREQGVLRRLRTTPVGPAQVLGAQFAICLGTALVSVVLLLAVARLGFDVPLPRQPVAFALSAVLAALALIGVAVLVAAVTPTAKAANAIGSVLFYVLMFFAGLWLPIEAMPPALRHVSEATPLGAAVQALADSTEGHWPPAWRLLLLAGYVVVTALLGVRLFRWE</sequence>
<comment type="subcellular location">
    <subcellularLocation>
        <location evidence="6">Cell membrane</location>
        <topology evidence="6">Multi-pass membrane protein</topology>
    </subcellularLocation>
    <subcellularLocation>
        <location evidence="1">Membrane</location>
        <topology evidence="1">Multi-pass membrane protein</topology>
    </subcellularLocation>
</comment>
<gene>
    <name evidence="8" type="ORF">SAMN05421684_4245</name>
</gene>
<dbReference type="InterPro" id="IPR052902">
    <property type="entry name" value="ABC-2_transporter"/>
</dbReference>
<dbReference type="InterPro" id="IPR013525">
    <property type="entry name" value="ABC2_TM"/>
</dbReference>
<dbReference type="GO" id="GO:0140359">
    <property type="term" value="F:ABC-type transporter activity"/>
    <property type="evidence" value="ECO:0007669"/>
    <property type="project" value="InterPro"/>
</dbReference>
<feature type="transmembrane region" description="Helical" evidence="6">
    <location>
        <begin position="61"/>
        <end position="82"/>
    </location>
</feature>
<accession>A0A1H3RVU2</accession>
<organism evidence="8 9">
    <name type="scientific">Asanoa ishikariensis</name>
    <dbReference type="NCBI Taxonomy" id="137265"/>
    <lineage>
        <taxon>Bacteria</taxon>
        <taxon>Bacillati</taxon>
        <taxon>Actinomycetota</taxon>
        <taxon>Actinomycetes</taxon>
        <taxon>Micromonosporales</taxon>
        <taxon>Micromonosporaceae</taxon>
        <taxon>Asanoa</taxon>
    </lineage>
</organism>
<evidence type="ECO:0000313" key="8">
    <source>
        <dbReference type="EMBL" id="SDZ29395.1"/>
    </source>
</evidence>
<keyword evidence="4 6" id="KW-0472">Membrane</keyword>
<evidence type="ECO:0000256" key="1">
    <source>
        <dbReference type="ARBA" id="ARBA00004141"/>
    </source>
</evidence>
<evidence type="ECO:0000256" key="2">
    <source>
        <dbReference type="ARBA" id="ARBA00022692"/>
    </source>
</evidence>
<dbReference type="InterPro" id="IPR047817">
    <property type="entry name" value="ABC2_TM_bact-type"/>
</dbReference>
<keyword evidence="5" id="KW-0046">Antibiotic resistance</keyword>
<feature type="transmembrane region" description="Helical" evidence="6">
    <location>
        <begin position="103"/>
        <end position="126"/>
    </location>
</feature>
<evidence type="ECO:0000313" key="9">
    <source>
        <dbReference type="Proteomes" id="UP000199632"/>
    </source>
</evidence>
<evidence type="ECO:0000256" key="6">
    <source>
        <dbReference type="RuleBase" id="RU361157"/>
    </source>
</evidence>